<evidence type="ECO:0000313" key="6">
    <source>
        <dbReference type="EMBL" id="CAH1520424.1"/>
    </source>
</evidence>
<feature type="region of interest" description="Disordered" evidence="2">
    <location>
        <begin position="1136"/>
        <end position="1167"/>
    </location>
</feature>
<proteinExistence type="predicted"/>
<evidence type="ECO:0000259" key="3">
    <source>
        <dbReference type="Pfam" id="PF25791"/>
    </source>
</evidence>
<accession>A0AAU9PWT2</accession>
<feature type="coiled-coil region" evidence="1">
    <location>
        <begin position="1039"/>
        <end position="1078"/>
    </location>
</feature>
<protein>
    <submittedName>
        <fullName evidence="6">DNA repair protein</fullName>
    </submittedName>
</protein>
<dbReference type="Pfam" id="PF25796">
    <property type="entry name" value="BREX_BrxC_4th"/>
    <property type="match status" value="1"/>
</dbReference>
<reference evidence="6" key="1">
    <citation type="submission" date="2022-01" db="EMBL/GenBank/DDBJ databases">
        <authorList>
            <person name="Lagorce A."/>
        </authorList>
    </citation>
    <scope>NUCLEOTIDE SEQUENCE</scope>
    <source>
        <strain evidence="6">Th15_F1_D04</strain>
    </source>
</reference>
<dbReference type="InterPro" id="IPR058036">
    <property type="entry name" value="BREX_BrxC_4th"/>
</dbReference>
<sequence length="1233" mass="140868">MSIEHIFSKPLSRNINGVVKADQLDEQSVWVELDEYVVTNELDRHLRSFFENYLPAVQNPDDPSVAGNIGVWVSGFFGSGKSHFIKILSYLLENRDAAYLGETKKAAEFFKDKITDPMLFGDIHASVNRDTDVILFNIDSRANTEDKEDAILKVFLKVFNERLGYCGDHPHIAHMERELDNRGQYQAFKDEFAELTMSTWEEERDAYDFYRDQMSEALSKASGQSEESTRQWVESLETNFPLDIANFCKWVKQYLDKCGDKNIIFLVDEVGQFIGTNTQMMLKLQTITENLGTTCGGRAWVIVTSQEDIDAVLGDLKAKEGKDFSKIQGRFKTRISLSSSNTNEVIQKRLLLKTDSAKDDLGIIFNQKGDILKNQLAFDSTTTAELANFSDNVDFIDNYPFVPYQYTLVQKVFESIRNAGATGKHLSRGERSLLDAFQNAAQQIKTERVGSLIPFYRFYPAIESFLDTVVKMTIDQACEKRTLTHFDGDVLKTLFLIRYVDVVKSTLDNLVTLSIEEIDADKISLKKQIEESLNRLEREMLIARNGDEYIFLTNEEKEIENEIRHTEIEAAKLSDKVSDLLLKEVLRGQTKYRYPVNNQDFEISRFSDGVPKDSKSDNDLVLKIISPLQIGYGDYKQDSYCQTYSSQGAGCVLVRLGEDKFVWDELTTFMKTERFLQHNNHVTRPEQAKLLNEKALDNNSRGKRLKSMFTELALEASIFAIGNKLDSRGNSFSNIIDASYKYVIENSFRHLDMLKACDDPLRELKAVLMADDIGQLNIDLNDPEQNAEAIAEVERYIQGNDELNRAMYLKDVLIHFSHRPYGWRREEVMLLIAKLSLAGKVSFTHSGEDLALKRSFDAFTSVRKHGDLRIRRVRQHNDAQLNKAKKLGKDLFHKPFNGSEKELADQFSKYFKQWEQDLKTFERQAGSVSKCPGQSTIEDGQRLVAGVLEQPNSYAMIERILQDANDLDEFVEDFEDLEDFFGQQFDTWKQLSHALNAKFKANISVLEKQEEAAKALSVLNDIYVSKNPYKQLKNVAGFIEQVEKANQAILAEKREHALERIASRIELVEKQLNESNASSDLRNKALMPLQNCRQAVERSDSLFEITARQSDSKSHESEAITLINEHIAQQQRLFEAQKRRQEEEAKKAAEAKKARETEPGLLDGVTPEPVVEEPKVVYTPPVSKPVKTIDPTEIVSQGFIETQDDVEKYLNSLRKELEQAIKSGNKVRLELLD</sequence>
<dbReference type="Pfam" id="PF25792">
    <property type="entry name" value="BREX_BrxC_helical"/>
    <property type="match status" value="1"/>
</dbReference>
<gene>
    <name evidence="6" type="ORF">THF1D04_10136</name>
</gene>
<evidence type="ECO:0000313" key="7">
    <source>
        <dbReference type="Proteomes" id="UP001295420"/>
    </source>
</evidence>
<dbReference type="AlphaFoldDB" id="A0AAU9PWT2"/>
<feature type="compositionally biased region" description="Basic and acidic residues" evidence="2">
    <location>
        <begin position="1136"/>
        <end position="1158"/>
    </location>
</feature>
<dbReference type="Proteomes" id="UP001295420">
    <property type="component" value="Unassembled WGS sequence"/>
</dbReference>
<evidence type="ECO:0000259" key="5">
    <source>
        <dbReference type="Pfam" id="PF25796"/>
    </source>
</evidence>
<dbReference type="NCBIfam" id="NF033441">
    <property type="entry name" value="BREX_BrxC"/>
    <property type="match status" value="1"/>
</dbReference>
<dbReference type="SUPFAM" id="SSF52540">
    <property type="entry name" value="P-loop containing nucleoside triphosphate hydrolases"/>
    <property type="match status" value="1"/>
</dbReference>
<dbReference type="Pfam" id="PF25791">
    <property type="entry name" value="WHD_BREX_BrxC"/>
    <property type="match status" value="1"/>
</dbReference>
<organism evidence="6 7">
    <name type="scientific">Vibrio owensii</name>
    <dbReference type="NCBI Taxonomy" id="696485"/>
    <lineage>
        <taxon>Bacteria</taxon>
        <taxon>Pseudomonadati</taxon>
        <taxon>Pseudomonadota</taxon>
        <taxon>Gammaproteobacteria</taxon>
        <taxon>Vibrionales</taxon>
        <taxon>Vibrionaceae</taxon>
        <taxon>Vibrio</taxon>
    </lineage>
</organism>
<dbReference type="EMBL" id="CAKMTQ010000001">
    <property type="protein sequence ID" value="CAH1520424.1"/>
    <property type="molecule type" value="Genomic_DNA"/>
</dbReference>
<evidence type="ECO:0000256" key="1">
    <source>
        <dbReference type="SAM" id="Coils"/>
    </source>
</evidence>
<feature type="domain" description="Probable ATP-binding protein BrxC winged helix-turn-helix" evidence="3">
    <location>
        <begin position="755"/>
        <end position="854"/>
    </location>
</feature>
<evidence type="ECO:0000256" key="2">
    <source>
        <dbReference type="SAM" id="MobiDB-lite"/>
    </source>
</evidence>
<dbReference type="RefSeq" id="WP_409929673.1">
    <property type="nucleotide sequence ID" value="NZ_CAKMTQ010000001.1"/>
</dbReference>
<comment type="caution">
    <text evidence="6">The sequence shown here is derived from an EMBL/GenBank/DDBJ whole genome shotgun (WGS) entry which is preliminary data.</text>
</comment>
<dbReference type="InterPro" id="IPR027417">
    <property type="entry name" value="P-loop_NTPase"/>
</dbReference>
<evidence type="ECO:0000259" key="4">
    <source>
        <dbReference type="Pfam" id="PF25792"/>
    </source>
</evidence>
<dbReference type="InterPro" id="IPR058038">
    <property type="entry name" value="BREX_BrxC_wHTH"/>
</dbReference>
<dbReference type="InterPro" id="IPR058037">
    <property type="entry name" value="BREX_BrxC_helical"/>
</dbReference>
<name>A0AAU9PWT2_9VIBR</name>
<feature type="domain" description="Probable ATP-binding protein BrxC 4th six-stranded beta-sheet" evidence="5">
    <location>
        <begin position="566"/>
        <end position="742"/>
    </location>
</feature>
<keyword evidence="1" id="KW-0175">Coiled coil</keyword>
<feature type="coiled-coil region" evidence="1">
    <location>
        <begin position="515"/>
        <end position="576"/>
    </location>
</feature>
<dbReference type="InterPro" id="IPR047679">
    <property type="entry name" value="BREX_BrxC"/>
</dbReference>
<feature type="domain" description="Probable ATP-binding protein BrxC alpha-helical" evidence="4">
    <location>
        <begin position="880"/>
        <end position="1002"/>
    </location>
</feature>